<feature type="domain" description="Glycosyl transferase family 1" evidence="2">
    <location>
        <begin position="182"/>
        <end position="354"/>
    </location>
</feature>
<evidence type="ECO:0000259" key="2">
    <source>
        <dbReference type="Pfam" id="PF00534"/>
    </source>
</evidence>
<proteinExistence type="predicted"/>
<accession>A0A8J6T7W2</accession>
<evidence type="ECO:0000313" key="5">
    <source>
        <dbReference type="Proteomes" id="UP000650524"/>
    </source>
</evidence>
<evidence type="ECO:0000259" key="3">
    <source>
        <dbReference type="Pfam" id="PF13439"/>
    </source>
</evidence>
<dbReference type="Pfam" id="PF00534">
    <property type="entry name" value="Glycos_transf_1"/>
    <property type="match status" value="1"/>
</dbReference>
<feature type="domain" description="Glycosyltransferase subfamily 4-like N-terminal" evidence="3">
    <location>
        <begin position="14"/>
        <end position="169"/>
    </location>
</feature>
<dbReference type="InterPro" id="IPR001296">
    <property type="entry name" value="Glyco_trans_1"/>
</dbReference>
<organism evidence="4 5">
    <name type="scientific">Candidatus Desulfacyla euxinica</name>
    <dbReference type="NCBI Taxonomy" id="2841693"/>
    <lineage>
        <taxon>Bacteria</taxon>
        <taxon>Deltaproteobacteria</taxon>
        <taxon>Candidatus Desulfacyla</taxon>
    </lineage>
</organism>
<comment type="caution">
    <text evidence="4">The sequence shown here is derived from an EMBL/GenBank/DDBJ whole genome shotgun (WGS) entry which is preliminary data.</text>
</comment>
<reference evidence="4 5" key="1">
    <citation type="submission" date="2020-08" db="EMBL/GenBank/DDBJ databases">
        <title>Bridging the membrane lipid divide: bacteria of the FCB group superphylum have the potential to synthesize archaeal ether lipids.</title>
        <authorList>
            <person name="Villanueva L."/>
            <person name="Von Meijenfeldt F.A.B."/>
            <person name="Westbye A.B."/>
            <person name="Yadav S."/>
            <person name="Hopmans E.C."/>
            <person name="Dutilh B.E."/>
            <person name="Sinninghe Damste J.S."/>
        </authorList>
    </citation>
    <scope>NUCLEOTIDE SEQUENCE [LARGE SCALE GENOMIC DNA]</scope>
    <source>
        <strain evidence="4">NIOZ-UU27</strain>
    </source>
</reference>
<keyword evidence="1" id="KW-0808">Transferase</keyword>
<name>A0A8J6T7W2_9DELT</name>
<dbReference type="InterPro" id="IPR028098">
    <property type="entry name" value="Glyco_trans_4-like_N"/>
</dbReference>
<gene>
    <name evidence="4" type="ORF">H8E19_05740</name>
</gene>
<dbReference type="PANTHER" id="PTHR46401">
    <property type="entry name" value="GLYCOSYLTRANSFERASE WBBK-RELATED"/>
    <property type="match status" value="1"/>
</dbReference>
<dbReference type="Gene3D" id="3.40.50.2000">
    <property type="entry name" value="Glycogen Phosphorylase B"/>
    <property type="match status" value="2"/>
</dbReference>
<dbReference type="GO" id="GO:0016757">
    <property type="term" value="F:glycosyltransferase activity"/>
    <property type="evidence" value="ECO:0007669"/>
    <property type="project" value="InterPro"/>
</dbReference>
<dbReference type="EMBL" id="JACNJD010000172">
    <property type="protein sequence ID" value="MBC8176888.1"/>
    <property type="molecule type" value="Genomic_DNA"/>
</dbReference>
<dbReference type="Pfam" id="PF13439">
    <property type="entry name" value="Glyco_transf_4"/>
    <property type="match status" value="1"/>
</dbReference>
<evidence type="ECO:0000313" key="4">
    <source>
        <dbReference type="EMBL" id="MBC8176888.1"/>
    </source>
</evidence>
<evidence type="ECO:0000256" key="1">
    <source>
        <dbReference type="ARBA" id="ARBA00022679"/>
    </source>
</evidence>
<dbReference type="PANTHER" id="PTHR46401:SF2">
    <property type="entry name" value="GLYCOSYLTRANSFERASE WBBK-RELATED"/>
    <property type="match status" value="1"/>
</dbReference>
<dbReference type="GO" id="GO:0009103">
    <property type="term" value="P:lipopolysaccharide biosynthetic process"/>
    <property type="evidence" value="ECO:0007669"/>
    <property type="project" value="TreeGrafter"/>
</dbReference>
<dbReference type="SUPFAM" id="SSF53756">
    <property type="entry name" value="UDP-Glycosyltransferase/glycogen phosphorylase"/>
    <property type="match status" value="1"/>
</dbReference>
<dbReference type="AlphaFoldDB" id="A0A8J6T7W2"/>
<dbReference type="CDD" id="cd03801">
    <property type="entry name" value="GT4_PimA-like"/>
    <property type="match status" value="1"/>
</dbReference>
<protein>
    <submittedName>
        <fullName evidence="4">Glycosyltransferase family 4 protein</fullName>
    </submittedName>
</protein>
<sequence>MKILMIDSLVGNDYALILCSNLQKAGVQVTMVTTKGRQIPPHSDFTVEHWAPSKDPKIKKTLKVLGYLGYLGRIFAFALNSRTVPVHFQFFRIERIESLFLLCLKVLGTPTVYTAHNILPHENNRIDYLLRNITFRSSNLIIVHSDYIKNSLIEGFRVPRKKICTIPHGNFDAYLPKTPISKKEARKKLSVPENSKVLLFFGYIRKYKGIDLLLESFEIASKQDQHLTLIIAGKCQTEKLLTRYQQRISQIPSRKRIRFDPEYVPTEKVPWYFVASDLVALPYINIDHSGIVHLAYSFGRPVIATEVGDFPETIEQGKTGYIVKRNDGQELAAVILKAFSNMSRLEEMGEEARKLSKTKYSWGNIAKLTARVYKSLARKPSRSGRFFAEKSR</sequence>
<dbReference type="Proteomes" id="UP000650524">
    <property type="component" value="Unassembled WGS sequence"/>
</dbReference>